<protein>
    <submittedName>
        <fullName evidence="2">Uncharacterized protein</fullName>
    </submittedName>
</protein>
<dbReference type="InterPro" id="IPR013762">
    <property type="entry name" value="Integrase-like_cat_sf"/>
</dbReference>
<reference evidence="2" key="1">
    <citation type="submission" date="2023-03" db="EMBL/GenBank/DDBJ databases">
        <title>Massive genome expansion in bonnet fungi (Mycena s.s.) driven by repeated elements and novel gene families across ecological guilds.</title>
        <authorList>
            <consortium name="Lawrence Berkeley National Laboratory"/>
            <person name="Harder C.B."/>
            <person name="Miyauchi S."/>
            <person name="Viragh M."/>
            <person name="Kuo A."/>
            <person name="Thoen E."/>
            <person name="Andreopoulos B."/>
            <person name="Lu D."/>
            <person name="Skrede I."/>
            <person name="Drula E."/>
            <person name="Henrissat B."/>
            <person name="Morin E."/>
            <person name="Kohler A."/>
            <person name="Barry K."/>
            <person name="LaButti K."/>
            <person name="Morin E."/>
            <person name="Salamov A."/>
            <person name="Lipzen A."/>
            <person name="Mereny Z."/>
            <person name="Hegedus B."/>
            <person name="Baldrian P."/>
            <person name="Stursova M."/>
            <person name="Weitz H."/>
            <person name="Taylor A."/>
            <person name="Grigoriev I.V."/>
            <person name="Nagy L.G."/>
            <person name="Martin F."/>
            <person name="Kauserud H."/>
        </authorList>
    </citation>
    <scope>NUCLEOTIDE SEQUENCE</scope>
    <source>
        <strain evidence="2">CBHHK182m</strain>
    </source>
</reference>
<comment type="caution">
    <text evidence="2">The sequence shown here is derived from an EMBL/GenBank/DDBJ whole genome shotgun (WGS) entry which is preliminary data.</text>
</comment>
<accession>A0AAD7IYD6</accession>
<dbReference type="Proteomes" id="UP001215598">
    <property type="component" value="Unassembled WGS sequence"/>
</dbReference>
<evidence type="ECO:0000313" key="2">
    <source>
        <dbReference type="EMBL" id="KAJ7752962.1"/>
    </source>
</evidence>
<dbReference type="GO" id="GO:0015074">
    <property type="term" value="P:DNA integration"/>
    <property type="evidence" value="ECO:0007669"/>
    <property type="project" value="InterPro"/>
</dbReference>
<dbReference type="SUPFAM" id="SSF56349">
    <property type="entry name" value="DNA breaking-rejoining enzymes"/>
    <property type="match status" value="1"/>
</dbReference>
<name>A0AAD7IYD6_9AGAR</name>
<dbReference type="GO" id="GO:0006310">
    <property type="term" value="P:DNA recombination"/>
    <property type="evidence" value="ECO:0007669"/>
    <property type="project" value="UniProtKB-KW"/>
</dbReference>
<keyword evidence="3" id="KW-1185">Reference proteome</keyword>
<dbReference type="GO" id="GO:0003677">
    <property type="term" value="F:DNA binding"/>
    <property type="evidence" value="ECO:0007669"/>
    <property type="project" value="InterPro"/>
</dbReference>
<dbReference type="InterPro" id="IPR011010">
    <property type="entry name" value="DNA_brk_join_enz"/>
</dbReference>
<gene>
    <name evidence="2" type="ORF">B0H16DRAFT_1317167</name>
</gene>
<dbReference type="AlphaFoldDB" id="A0AAD7IYD6"/>
<evidence type="ECO:0000256" key="1">
    <source>
        <dbReference type="ARBA" id="ARBA00023172"/>
    </source>
</evidence>
<organism evidence="2 3">
    <name type="scientific">Mycena metata</name>
    <dbReference type="NCBI Taxonomy" id="1033252"/>
    <lineage>
        <taxon>Eukaryota</taxon>
        <taxon>Fungi</taxon>
        <taxon>Dikarya</taxon>
        <taxon>Basidiomycota</taxon>
        <taxon>Agaricomycotina</taxon>
        <taxon>Agaricomycetes</taxon>
        <taxon>Agaricomycetidae</taxon>
        <taxon>Agaricales</taxon>
        <taxon>Marasmiineae</taxon>
        <taxon>Mycenaceae</taxon>
        <taxon>Mycena</taxon>
    </lineage>
</organism>
<sequence>MVQYILPAIASTGKLKFGECTSRSAFETLLEDVVEKSNVMQGRNGKFTTHCFRRGGAQYRFLWADRKWSLKAVKWWGGWSSNENMSMNSQLDIFRMLIRTKVGTLMRYLLVNGVRGGLL</sequence>
<dbReference type="Gene3D" id="1.10.443.10">
    <property type="entry name" value="Intergrase catalytic core"/>
    <property type="match status" value="1"/>
</dbReference>
<proteinExistence type="predicted"/>
<keyword evidence="1" id="KW-0233">DNA recombination</keyword>
<dbReference type="EMBL" id="JARKIB010000057">
    <property type="protein sequence ID" value="KAJ7752962.1"/>
    <property type="molecule type" value="Genomic_DNA"/>
</dbReference>
<evidence type="ECO:0000313" key="3">
    <source>
        <dbReference type="Proteomes" id="UP001215598"/>
    </source>
</evidence>